<name>A0A7J4TIC6_9EURY</name>
<organism evidence="2 3">
    <name type="scientific">Methanobacterium subterraneum</name>
    <dbReference type="NCBI Taxonomy" id="59277"/>
    <lineage>
        <taxon>Archaea</taxon>
        <taxon>Methanobacteriati</taxon>
        <taxon>Methanobacteriota</taxon>
        <taxon>Methanomada group</taxon>
        <taxon>Methanobacteria</taxon>
        <taxon>Methanobacteriales</taxon>
        <taxon>Methanobacteriaceae</taxon>
        <taxon>Methanobacterium</taxon>
    </lineage>
</organism>
<keyword evidence="1" id="KW-0812">Transmembrane</keyword>
<comment type="caution">
    <text evidence="2">The sequence shown here is derived from an EMBL/GenBank/DDBJ whole genome shotgun (WGS) entry which is preliminary data.</text>
</comment>
<accession>A0A7J4TIC6</accession>
<dbReference type="EMBL" id="DUHE01000059">
    <property type="protein sequence ID" value="HII83631.1"/>
    <property type="molecule type" value="Genomic_DNA"/>
</dbReference>
<feature type="transmembrane region" description="Helical" evidence="1">
    <location>
        <begin position="37"/>
        <end position="55"/>
    </location>
</feature>
<evidence type="ECO:0000313" key="2">
    <source>
        <dbReference type="EMBL" id="HII83631.1"/>
    </source>
</evidence>
<reference evidence="3" key="1">
    <citation type="journal article" date="2020" name="bioRxiv">
        <title>A rank-normalized archaeal taxonomy based on genome phylogeny resolves widespread incomplete and uneven classifications.</title>
        <authorList>
            <person name="Rinke C."/>
            <person name="Chuvochina M."/>
            <person name="Mussig A.J."/>
            <person name="Chaumeil P.-A."/>
            <person name="Waite D.W."/>
            <person name="Whitman W.B."/>
            <person name="Parks D.H."/>
            <person name="Hugenholtz P."/>
        </authorList>
    </citation>
    <scope>NUCLEOTIDE SEQUENCE [LARGE SCALE GENOMIC DNA]</scope>
</reference>
<dbReference type="Proteomes" id="UP000586031">
    <property type="component" value="Unassembled WGS sequence"/>
</dbReference>
<evidence type="ECO:0000256" key="1">
    <source>
        <dbReference type="SAM" id="Phobius"/>
    </source>
</evidence>
<gene>
    <name evidence="2" type="ORF">HA271_02055</name>
</gene>
<keyword evidence="1" id="KW-0472">Membrane</keyword>
<proteinExistence type="predicted"/>
<feature type="transmembrane region" description="Helical" evidence="1">
    <location>
        <begin position="12"/>
        <end position="31"/>
    </location>
</feature>
<keyword evidence="1" id="KW-1133">Transmembrane helix</keyword>
<evidence type="ECO:0000313" key="3">
    <source>
        <dbReference type="Proteomes" id="UP000586031"/>
    </source>
</evidence>
<protein>
    <submittedName>
        <fullName evidence="2">Uncharacterized protein</fullName>
    </submittedName>
</protein>
<sequence>MKINYNKPALTLIIIGIGLWVINALDVYLGYCYTHGKGFQILGIGLMVIGLVIWIKSR</sequence>
<dbReference type="AlphaFoldDB" id="A0A7J4TIC6"/>